<keyword evidence="2" id="KW-0808">Transferase</keyword>
<dbReference type="Pfam" id="PF13649">
    <property type="entry name" value="Methyltransf_25"/>
    <property type="match status" value="1"/>
</dbReference>
<dbReference type="CDD" id="cd02440">
    <property type="entry name" value="AdoMet_MTases"/>
    <property type="match status" value="1"/>
</dbReference>
<proteinExistence type="predicted"/>
<dbReference type="GO" id="GO:0008168">
    <property type="term" value="F:methyltransferase activity"/>
    <property type="evidence" value="ECO:0007669"/>
    <property type="project" value="UniProtKB-KW"/>
</dbReference>
<keyword evidence="3" id="KW-1185">Reference proteome</keyword>
<dbReference type="AlphaFoldDB" id="A0A8J7KKU9"/>
<gene>
    <name evidence="2" type="ORF">IW245_007884</name>
</gene>
<sequence length="263" mass="28158">MLRPDVLDYYNRGGEHGRLTAGTGLLEYLRTWDILERTLPATPCDILDVGGATGVYAAPLTAAGHRVHVIDPVPSHVDAAGRLPGVTATLGDARALDVPDASVDAVLLFGPLYHLTERADRVRAWAEARRVLRPGGVVLGATIGRFASLFDGFVKGYAADPFFVGLVRDVLTTGVHGGGPYFTTAYFHHPDEPPAEARDAGLAVRRVVCVESALWMAGRLREVLEDADQRGLMLELLREVEGDPSMLGTSSHLITVAGLLTDS</sequence>
<accession>A0A8J7KKU9</accession>
<dbReference type="RefSeq" id="WP_197008075.1">
    <property type="nucleotide sequence ID" value="NZ_BONS01000013.1"/>
</dbReference>
<dbReference type="EMBL" id="JADOUF010000001">
    <property type="protein sequence ID" value="MBG6141690.1"/>
    <property type="molecule type" value="Genomic_DNA"/>
</dbReference>
<reference evidence="2" key="1">
    <citation type="submission" date="2020-11" db="EMBL/GenBank/DDBJ databases">
        <title>Sequencing the genomes of 1000 actinobacteria strains.</title>
        <authorList>
            <person name="Klenk H.-P."/>
        </authorList>
    </citation>
    <scope>NUCLEOTIDE SEQUENCE</scope>
    <source>
        <strain evidence="2">DSM 45356</strain>
    </source>
</reference>
<dbReference type="InterPro" id="IPR041698">
    <property type="entry name" value="Methyltransf_25"/>
</dbReference>
<protein>
    <submittedName>
        <fullName evidence="2">SAM-dependent methyltransferase</fullName>
    </submittedName>
</protein>
<dbReference type="InterPro" id="IPR029063">
    <property type="entry name" value="SAM-dependent_MTases_sf"/>
</dbReference>
<evidence type="ECO:0000313" key="3">
    <source>
        <dbReference type="Proteomes" id="UP000622552"/>
    </source>
</evidence>
<dbReference type="GO" id="GO:0032259">
    <property type="term" value="P:methylation"/>
    <property type="evidence" value="ECO:0007669"/>
    <property type="project" value="UniProtKB-KW"/>
</dbReference>
<evidence type="ECO:0000259" key="1">
    <source>
        <dbReference type="Pfam" id="PF13649"/>
    </source>
</evidence>
<comment type="caution">
    <text evidence="2">The sequence shown here is derived from an EMBL/GenBank/DDBJ whole genome shotgun (WGS) entry which is preliminary data.</text>
</comment>
<evidence type="ECO:0000313" key="2">
    <source>
        <dbReference type="EMBL" id="MBG6141690.1"/>
    </source>
</evidence>
<feature type="domain" description="Methyltransferase" evidence="1">
    <location>
        <begin position="46"/>
        <end position="136"/>
    </location>
</feature>
<name>A0A8J7KKU9_9ACTN</name>
<keyword evidence="2" id="KW-0489">Methyltransferase</keyword>
<dbReference type="SUPFAM" id="SSF53335">
    <property type="entry name" value="S-adenosyl-L-methionine-dependent methyltransferases"/>
    <property type="match status" value="1"/>
</dbReference>
<organism evidence="2 3">
    <name type="scientific">Longispora fulva</name>
    <dbReference type="NCBI Taxonomy" id="619741"/>
    <lineage>
        <taxon>Bacteria</taxon>
        <taxon>Bacillati</taxon>
        <taxon>Actinomycetota</taxon>
        <taxon>Actinomycetes</taxon>
        <taxon>Micromonosporales</taxon>
        <taxon>Micromonosporaceae</taxon>
        <taxon>Longispora</taxon>
    </lineage>
</organism>
<dbReference type="Proteomes" id="UP000622552">
    <property type="component" value="Unassembled WGS sequence"/>
</dbReference>
<dbReference type="Gene3D" id="3.40.50.150">
    <property type="entry name" value="Vaccinia Virus protein VP39"/>
    <property type="match status" value="1"/>
</dbReference>